<accession>A0A9P6E5V7</accession>
<name>A0A9P6E5V7_9AGAR</name>
<dbReference type="CDD" id="cd21037">
    <property type="entry name" value="MLKL_NTD"/>
    <property type="match status" value="1"/>
</dbReference>
<proteinExistence type="predicted"/>
<feature type="region of interest" description="Disordered" evidence="1">
    <location>
        <begin position="1"/>
        <end position="28"/>
    </location>
</feature>
<evidence type="ECO:0000313" key="3">
    <source>
        <dbReference type="Proteomes" id="UP000807306"/>
    </source>
</evidence>
<feature type="compositionally biased region" description="Basic and acidic residues" evidence="1">
    <location>
        <begin position="210"/>
        <end position="226"/>
    </location>
</feature>
<evidence type="ECO:0000256" key="1">
    <source>
        <dbReference type="SAM" id="MobiDB-lite"/>
    </source>
</evidence>
<protein>
    <submittedName>
        <fullName evidence="2">Uncharacterized protein</fullName>
    </submittedName>
</protein>
<organism evidence="2 3">
    <name type="scientific">Crepidotus variabilis</name>
    <dbReference type="NCBI Taxonomy" id="179855"/>
    <lineage>
        <taxon>Eukaryota</taxon>
        <taxon>Fungi</taxon>
        <taxon>Dikarya</taxon>
        <taxon>Basidiomycota</taxon>
        <taxon>Agaricomycotina</taxon>
        <taxon>Agaricomycetes</taxon>
        <taxon>Agaricomycetidae</taxon>
        <taxon>Agaricales</taxon>
        <taxon>Agaricineae</taxon>
        <taxon>Crepidotaceae</taxon>
        <taxon>Crepidotus</taxon>
    </lineage>
</organism>
<dbReference type="InterPro" id="IPR059179">
    <property type="entry name" value="MLKL-like_MCAfunc"/>
</dbReference>
<feature type="region of interest" description="Disordered" evidence="1">
    <location>
        <begin position="264"/>
        <end position="359"/>
    </location>
</feature>
<feature type="compositionally biased region" description="Low complexity" evidence="1">
    <location>
        <begin position="306"/>
        <end position="328"/>
    </location>
</feature>
<dbReference type="EMBL" id="MU157925">
    <property type="protein sequence ID" value="KAF9523102.1"/>
    <property type="molecule type" value="Genomic_DNA"/>
</dbReference>
<dbReference type="OrthoDB" id="192148at2759"/>
<keyword evidence="3" id="KW-1185">Reference proteome</keyword>
<reference evidence="2" key="1">
    <citation type="submission" date="2020-11" db="EMBL/GenBank/DDBJ databases">
        <authorList>
            <consortium name="DOE Joint Genome Institute"/>
            <person name="Ahrendt S."/>
            <person name="Riley R."/>
            <person name="Andreopoulos W."/>
            <person name="Labutti K."/>
            <person name="Pangilinan J."/>
            <person name="Ruiz-Duenas F.J."/>
            <person name="Barrasa J.M."/>
            <person name="Sanchez-Garcia M."/>
            <person name="Camarero S."/>
            <person name="Miyauchi S."/>
            <person name="Serrano A."/>
            <person name="Linde D."/>
            <person name="Babiker R."/>
            <person name="Drula E."/>
            <person name="Ayuso-Fernandez I."/>
            <person name="Pacheco R."/>
            <person name="Padilla G."/>
            <person name="Ferreira P."/>
            <person name="Barriuso J."/>
            <person name="Kellner H."/>
            <person name="Castanera R."/>
            <person name="Alfaro M."/>
            <person name="Ramirez L."/>
            <person name="Pisabarro A.G."/>
            <person name="Kuo A."/>
            <person name="Tritt A."/>
            <person name="Lipzen A."/>
            <person name="He G."/>
            <person name="Yan M."/>
            <person name="Ng V."/>
            <person name="Cullen D."/>
            <person name="Martin F."/>
            <person name="Rosso M.-N."/>
            <person name="Henrissat B."/>
            <person name="Hibbett D."/>
            <person name="Martinez A.T."/>
            <person name="Grigoriev I.V."/>
        </authorList>
    </citation>
    <scope>NUCLEOTIDE SEQUENCE</scope>
    <source>
        <strain evidence="2">CBS 506.95</strain>
    </source>
</reference>
<gene>
    <name evidence="2" type="ORF">CPB83DRAFT_63851</name>
</gene>
<dbReference type="Proteomes" id="UP000807306">
    <property type="component" value="Unassembled WGS sequence"/>
</dbReference>
<comment type="caution">
    <text evidence="2">The sequence shown here is derived from an EMBL/GenBank/DDBJ whole genome shotgun (WGS) entry which is preliminary data.</text>
</comment>
<feature type="region of interest" description="Disordered" evidence="1">
    <location>
        <begin position="198"/>
        <end position="226"/>
    </location>
</feature>
<dbReference type="GO" id="GO:0007166">
    <property type="term" value="P:cell surface receptor signaling pathway"/>
    <property type="evidence" value="ECO:0007669"/>
    <property type="project" value="InterPro"/>
</dbReference>
<dbReference type="Gene3D" id="1.20.930.20">
    <property type="entry name" value="Adaptor protein Cbl, N-terminal domain"/>
    <property type="match status" value="1"/>
</dbReference>
<evidence type="ECO:0000313" key="2">
    <source>
        <dbReference type="EMBL" id="KAF9523102.1"/>
    </source>
</evidence>
<feature type="compositionally biased region" description="Low complexity" evidence="1">
    <location>
        <begin position="342"/>
        <end position="359"/>
    </location>
</feature>
<dbReference type="InterPro" id="IPR036537">
    <property type="entry name" value="Adaptor_Cbl_N_dom_sf"/>
</dbReference>
<dbReference type="AlphaFoldDB" id="A0A9P6E5V7"/>
<sequence length="429" mass="48230">MSPTNSSPKPTTPNELTSTTKKSPSPSTWKETFANGAILSLEVVEQAAKFAPVPYLADAAGSALSIVKIIQDAHDNKGDFQQLAEDATSIVSAIFNSYNKSDNQKEWPGDHLRDVVIDIANTLKEICDFVEARRDKNFILRMINHESDTKDIKAYREKLNLAIRKFGVSSHLEIHEMLQELTKMIVRLSKQIEELKEHENCDTVQNPKKKSADDESSREKAAELKDTETRLDKLRKKEAEFLGEIRQRRERERIRSIIHVEDEDEDIDEGVQPRQRSRSRRSPRSTPDDAISEGLSNLNISPAPPSYEASSSSSHTPSPRSQSHSPHPFNQYGSPPIPQPQQFPFYPNPNGGSPYPQGYYQQPYMTPYGSPYSPPGGYGYPYAGNYTTNVNSGNMTVTNTIGSNNNSSTIINEGRSRSRRTFFKLFLFA</sequence>